<gene>
    <name evidence="2" type="ORF">SAMEA3172911_00449</name>
</gene>
<dbReference type="Gene3D" id="3.60.10.10">
    <property type="entry name" value="Endonuclease/exonuclease/phosphatase"/>
    <property type="match status" value="1"/>
</dbReference>
<keyword evidence="2" id="KW-0540">Nuclease</keyword>
<feature type="domain" description="Endonuclease/exonuclease/phosphatase" evidence="1">
    <location>
        <begin position="23"/>
        <end position="231"/>
    </location>
</feature>
<evidence type="ECO:0000313" key="2">
    <source>
        <dbReference type="EMBL" id="VNQ11160.1"/>
    </source>
</evidence>
<dbReference type="EMBL" id="CAATHM010000001">
    <property type="protein sequence ID" value="VNQ11160.1"/>
    <property type="molecule type" value="Genomic_DNA"/>
</dbReference>
<dbReference type="GO" id="GO:0004519">
    <property type="term" value="F:endonuclease activity"/>
    <property type="evidence" value="ECO:0007669"/>
    <property type="project" value="UniProtKB-KW"/>
</dbReference>
<keyword evidence="2" id="KW-0378">Hydrolase</keyword>
<dbReference type="GO" id="GO:0004527">
    <property type="term" value="F:exonuclease activity"/>
    <property type="evidence" value="ECO:0007669"/>
    <property type="project" value="UniProtKB-KW"/>
</dbReference>
<name>A0A4J1ZYQ1_STREE</name>
<sequence length="267" mass="30781">MNTLKTEQYQEARDRLDTLIVSTWNINQRSGQGKQIPEMIVHELAKQNSDIVCLTEYVKTDNHSLFCTKLQDMGYKIFEDVRTIDFGNEILIAIKNDLVNDCQVITIDNDDNNPNFLHVRVTIEGQELNIIGIRIKVGGENIFQDFKHRKSQLDKLISNLPATHENTIVLGDFNNGYFQQNDDIHSYQGKAREFYSYPLLKSEMNQAGLTVHTPSEETSWKYCKLDHIFANIPISNENYSWEFLKNADYNSRVDFPDHAILSASISL</sequence>
<dbReference type="InterPro" id="IPR005135">
    <property type="entry name" value="Endo/exonuclease/phosphatase"/>
</dbReference>
<dbReference type="InterPro" id="IPR036691">
    <property type="entry name" value="Endo/exonu/phosph_ase_sf"/>
</dbReference>
<dbReference type="AlphaFoldDB" id="A0A4J1ZYQ1"/>
<dbReference type="SUPFAM" id="SSF56219">
    <property type="entry name" value="DNase I-like"/>
    <property type="match status" value="1"/>
</dbReference>
<keyword evidence="2" id="KW-0255">Endonuclease</keyword>
<keyword evidence="2" id="KW-0269">Exonuclease</keyword>
<protein>
    <submittedName>
        <fullName evidence="2">Endonuclease/exonuclease/phosphatase</fullName>
    </submittedName>
</protein>
<proteinExistence type="predicted"/>
<organism evidence="2">
    <name type="scientific">Streptococcus pneumoniae</name>
    <dbReference type="NCBI Taxonomy" id="1313"/>
    <lineage>
        <taxon>Bacteria</taxon>
        <taxon>Bacillati</taxon>
        <taxon>Bacillota</taxon>
        <taxon>Bacilli</taxon>
        <taxon>Lactobacillales</taxon>
        <taxon>Streptococcaceae</taxon>
        <taxon>Streptococcus</taxon>
    </lineage>
</organism>
<evidence type="ECO:0000259" key="1">
    <source>
        <dbReference type="Pfam" id="PF03372"/>
    </source>
</evidence>
<reference evidence="2" key="1">
    <citation type="submission" date="2019-04" db="EMBL/GenBank/DDBJ databases">
        <authorList>
            <consortium name="Pathogen Informatics"/>
        </authorList>
    </citation>
    <scope>NUCLEOTIDE SEQUENCE</scope>
    <source>
        <strain evidence="2">GPSC112</strain>
    </source>
</reference>
<accession>A0A4J1ZYQ1</accession>
<dbReference type="Pfam" id="PF03372">
    <property type="entry name" value="Exo_endo_phos"/>
    <property type="match status" value="1"/>
</dbReference>